<evidence type="ECO:0000256" key="9">
    <source>
        <dbReference type="ARBA" id="ARBA00037868"/>
    </source>
</evidence>
<evidence type="ECO:0000256" key="2">
    <source>
        <dbReference type="ARBA" id="ARBA00022622"/>
    </source>
</evidence>
<dbReference type="GO" id="GO:0009055">
    <property type="term" value="F:electron transfer activity"/>
    <property type="evidence" value="ECO:0007669"/>
    <property type="project" value="InterPro"/>
</dbReference>
<dbReference type="EMBL" id="HG996473">
    <property type="protein sequence ID" value="CAG1855672.1"/>
    <property type="molecule type" value="Genomic_DNA"/>
</dbReference>
<keyword evidence="4" id="KW-0472">Membrane</keyword>
<dbReference type="PROSITE" id="PS51485">
    <property type="entry name" value="PHYTOCYANIN"/>
    <property type="match status" value="1"/>
</dbReference>
<dbReference type="Gramene" id="Ma07_t05140.1">
    <property type="protein sequence ID" value="Ma07_p05140.1"/>
    <property type="gene ID" value="Ma07_g05140"/>
</dbReference>
<dbReference type="Gene3D" id="2.60.40.420">
    <property type="entry name" value="Cupredoxins - blue copper proteins"/>
    <property type="match status" value="1"/>
</dbReference>
<reference evidence="12" key="1">
    <citation type="submission" date="2021-03" db="EMBL/GenBank/DDBJ databases">
        <authorList>
            <consortium name="Genoscope - CEA"/>
            <person name="William W."/>
        </authorList>
    </citation>
    <scope>NUCLEOTIDE SEQUENCE</scope>
    <source>
        <strain evidence="12">Doubled-haploid Pahang</strain>
    </source>
</reference>
<dbReference type="PANTHER" id="PTHR33021:SF514">
    <property type="entry name" value="PHYTOCYANIN DOMAIN-CONTAINING PROTEIN"/>
    <property type="match status" value="1"/>
</dbReference>
<proteinExistence type="inferred from homology"/>
<evidence type="ECO:0000259" key="11">
    <source>
        <dbReference type="PROSITE" id="PS51485"/>
    </source>
</evidence>
<dbReference type="InterPro" id="IPR039391">
    <property type="entry name" value="Phytocyanin-like"/>
</dbReference>
<dbReference type="PANTHER" id="PTHR33021">
    <property type="entry name" value="BLUE COPPER PROTEIN"/>
    <property type="match status" value="1"/>
</dbReference>
<sequence length="179" mass="19395">MVDHGAASNRCRIIPALADSTGAYIFYAGGWDGWVLHSSESYGDWAKRNRFQVADAIVFKYKKGEDSVLVVSKQDYDAYDVSKPIQKLDGGDSVFKFDRSGPFYFISGTPGNCQRGQKLVVVVVMAVRHRPPISSPPSLPLSPPPVSSPAPPPPPFPEPIIQPSTILNGPLAFTDVCCS</sequence>
<evidence type="ECO:0000256" key="4">
    <source>
        <dbReference type="ARBA" id="ARBA00023136"/>
    </source>
</evidence>
<comment type="subcellular location">
    <subcellularLocation>
        <location evidence="9">Endomembrane system</location>
        <topology evidence="9">Lipid-anchor</topology>
    </subcellularLocation>
    <subcellularLocation>
        <location evidence="1">Membrane</location>
        <topology evidence="1">Lipid-anchor</topology>
        <topology evidence="1">GPI-anchor</topology>
    </subcellularLocation>
</comment>
<comment type="similarity">
    <text evidence="8">Belongs to the early nodulin-like (ENODL) family.</text>
</comment>
<evidence type="ECO:0000256" key="10">
    <source>
        <dbReference type="SAM" id="MobiDB-lite"/>
    </source>
</evidence>
<dbReference type="FunFam" id="2.60.40.420:FF:000010">
    <property type="entry name" value="Early nodulin-like protein 1"/>
    <property type="match status" value="1"/>
</dbReference>
<keyword evidence="14" id="KW-1185">Reference proteome</keyword>
<name>A0A804JSD8_MUSAM</name>
<dbReference type="OrthoDB" id="2015640at2759"/>
<dbReference type="CDD" id="cd11019">
    <property type="entry name" value="OsENODL1_like"/>
    <property type="match status" value="1"/>
</dbReference>
<dbReference type="GO" id="GO:0012505">
    <property type="term" value="C:endomembrane system"/>
    <property type="evidence" value="ECO:0007669"/>
    <property type="project" value="UniProtKB-SubCell"/>
</dbReference>
<keyword evidence="6" id="KW-0325">Glycoprotein</keyword>
<evidence type="ECO:0000256" key="7">
    <source>
        <dbReference type="ARBA" id="ARBA00023288"/>
    </source>
</evidence>
<dbReference type="GO" id="GO:0098552">
    <property type="term" value="C:side of membrane"/>
    <property type="evidence" value="ECO:0007669"/>
    <property type="project" value="UniProtKB-KW"/>
</dbReference>
<evidence type="ECO:0000256" key="3">
    <source>
        <dbReference type="ARBA" id="ARBA00022729"/>
    </source>
</evidence>
<dbReference type="Pfam" id="PF02298">
    <property type="entry name" value="Cu_bind_like"/>
    <property type="match status" value="1"/>
</dbReference>
<keyword evidence="5" id="KW-1015">Disulfide bond</keyword>
<evidence type="ECO:0000256" key="5">
    <source>
        <dbReference type="ARBA" id="ARBA00023157"/>
    </source>
</evidence>
<dbReference type="AlphaFoldDB" id="A0A804JSD8"/>
<feature type="region of interest" description="Disordered" evidence="10">
    <location>
        <begin position="134"/>
        <end position="161"/>
    </location>
</feature>
<evidence type="ECO:0000256" key="6">
    <source>
        <dbReference type="ARBA" id="ARBA00023180"/>
    </source>
</evidence>
<dbReference type="InterPro" id="IPR008972">
    <property type="entry name" value="Cupredoxin"/>
</dbReference>
<reference evidence="13" key="2">
    <citation type="submission" date="2021-05" db="UniProtKB">
        <authorList>
            <consortium name="EnsemblPlants"/>
        </authorList>
    </citation>
    <scope>IDENTIFICATION</scope>
    <source>
        <strain evidence="13">subsp. malaccensis</strain>
    </source>
</reference>
<organism evidence="13 14">
    <name type="scientific">Musa acuminata subsp. malaccensis</name>
    <name type="common">Wild banana</name>
    <name type="synonym">Musa malaccensis</name>
    <dbReference type="NCBI Taxonomy" id="214687"/>
    <lineage>
        <taxon>Eukaryota</taxon>
        <taxon>Viridiplantae</taxon>
        <taxon>Streptophyta</taxon>
        <taxon>Embryophyta</taxon>
        <taxon>Tracheophyta</taxon>
        <taxon>Spermatophyta</taxon>
        <taxon>Magnoliopsida</taxon>
        <taxon>Liliopsida</taxon>
        <taxon>Zingiberales</taxon>
        <taxon>Musaceae</taxon>
        <taxon>Musa</taxon>
    </lineage>
</organism>
<dbReference type="SUPFAM" id="SSF49503">
    <property type="entry name" value="Cupredoxins"/>
    <property type="match status" value="1"/>
</dbReference>
<dbReference type="InterPro" id="IPR041846">
    <property type="entry name" value="ENL_dom"/>
</dbReference>
<dbReference type="EnsemblPlants" id="Ma07_t05140.1">
    <property type="protein sequence ID" value="Ma07_p05140.1"/>
    <property type="gene ID" value="Ma07_g05140"/>
</dbReference>
<evidence type="ECO:0000256" key="8">
    <source>
        <dbReference type="ARBA" id="ARBA00035011"/>
    </source>
</evidence>
<dbReference type="Proteomes" id="UP000012960">
    <property type="component" value="Unplaced"/>
</dbReference>
<keyword evidence="2" id="KW-0336">GPI-anchor</keyword>
<protein>
    <submittedName>
        <fullName evidence="12">(wild Malaysian banana) hypothetical protein</fullName>
    </submittedName>
</protein>
<evidence type="ECO:0000313" key="12">
    <source>
        <dbReference type="EMBL" id="CAG1855672.1"/>
    </source>
</evidence>
<feature type="compositionally biased region" description="Pro residues" evidence="10">
    <location>
        <begin position="134"/>
        <end position="160"/>
    </location>
</feature>
<evidence type="ECO:0000256" key="1">
    <source>
        <dbReference type="ARBA" id="ARBA00004589"/>
    </source>
</evidence>
<dbReference type="InterPro" id="IPR003245">
    <property type="entry name" value="Phytocyanin_dom"/>
</dbReference>
<feature type="domain" description="Phytocyanin" evidence="11">
    <location>
        <begin position="24"/>
        <end position="125"/>
    </location>
</feature>
<evidence type="ECO:0000313" key="13">
    <source>
        <dbReference type="EnsemblPlants" id="Ma07_p05140.1"/>
    </source>
</evidence>
<gene>
    <name evidence="12" type="ORF">GSMUA_49660.1</name>
</gene>
<accession>A0A804JSD8</accession>
<dbReference type="OMA" id="NTWAARN"/>
<dbReference type="GO" id="GO:0005886">
    <property type="term" value="C:plasma membrane"/>
    <property type="evidence" value="ECO:0000318"/>
    <property type="project" value="GO_Central"/>
</dbReference>
<keyword evidence="7" id="KW-0449">Lipoprotein</keyword>
<evidence type="ECO:0000313" key="14">
    <source>
        <dbReference type="Proteomes" id="UP000012960"/>
    </source>
</evidence>
<keyword evidence="3" id="KW-0732">Signal</keyword>